<dbReference type="Ensembl" id="ENSMZET00005003384.1">
    <property type="protein sequence ID" value="ENSMZEP00005003254.1"/>
    <property type="gene ID" value="ENSMZEG00005002523.1"/>
</dbReference>
<dbReference type="SMART" id="SM01282">
    <property type="entry name" value="DBB"/>
    <property type="match status" value="1"/>
</dbReference>
<dbReference type="GO" id="GO:0042113">
    <property type="term" value="P:B cell activation"/>
    <property type="evidence" value="ECO:0007669"/>
    <property type="project" value="TreeGrafter"/>
</dbReference>
<keyword evidence="1" id="KW-0472">Membrane</keyword>
<dbReference type="STRING" id="106582.ENSMZEP00005003254"/>
<feature type="domain" description="DBB" evidence="2">
    <location>
        <begin position="23"/>
        <end position="154"/>
    </location>
</feature>
<accession>A0A3P9B058</accession>
<dbReference type="AlphaFoldDB" id="A0A3P9B058"/>
<evidence type="ECO:0000313" key="3">
    <source>
        <dbReference type="Ensembl" id="ENSMZEP00005003254.1"/>
    </source>
</evidence>
<dbReference type="PROSITE" id="PS51376">
    <property type="entry name" value="DBB"/>
    <property type="match status" value="1"/>
</dbReference>
<sequence length="468" mass="52115">MNPMTHKPSASELKGVQMQLSGADSARSSIMSSMEVFILLKNEVAGSDTEVEFTGKSRTLRVKPLRWNERILCVSAPDFPAGNVGVTVYSGGAPLNDAQLQYYNNIEEIACLLSRVTDPVDFMYLNSQTSPAELHRAEVPSLLHFAARYGFRNVSSLLLQCPGAVRTLRTANRHGQTPVQIAKSHGHTEVHVILKEMLVTTTFNSMYFILSSFSHPKQSQQMAPPLPEPGSAGGFFLLKGSFSFPLSPKCLLIGGHMIVGFFSICIIIYRSTLQYKEKEGEDEDLYAPLGVNGEYDTILNSAKAKAVVIANRPPAPTPRPEGTQLMDSKTPYITQVFQRKKTPGDGDLYSLPSKQARGREGSVSTTYDTFVPNQIDGLQQLIEFQQQVKAGSLTVDEALELFSDWQHVQKDLDAKQQQKLSHLRATIINNREADDSVYGKYSHSMWAKLCCHRRDFLVFFKILSIWNK</sequence>
<organism evidence="3 4">
    <name type="scientific">Maylandia zebra</name>
    <name type="common">zebra mbuna</name>
    <dbReference type="NCBI Taxonomy" id="106582"/>
    <lineage>
        <taxon>Eukaryota</taxon>
        <taxon>Metazoa</taxon>
        <taxon>Chordata</taxon>
        <taxon>Craniata</taxon>
        <taxon>Vertebrata</taxon>
        <taxon>Euteleostomi</taxon>
        <taxon>Actinopterygii</taxon>
        <taxon>Neopterygii</taxon>
        <taxon>Teleostei</taxon>
        <taxon>Neoteleostei</taxon>
        <taxon>Acanthomorphata</taxon>
        <taxon>Ovalentaria</taxon>
        <taxon>Cichlomorphae</taxon>
        <taxon>Cichliformes</taxon>
        <taxon>Cichlidae</taxon>
        <taxon>African cichlids</taxon>
        <taxon>Pseudocrenilabrinae</taxon>
        <taxon>Haplochromini</taxon>
        <taxon>Maylandia</taxon>
        <taxon>Maylandia zebra complex</taxon>
    </lineage>
</organism>
<keyword evidence="1" id="KW-1133">Transmembrane helix</keyword>
<dbReference type="PANTHER" id="PTHR16267:SF13">
    <property type="entry name" value="B-CELL SCAFFOLD PROTEIN WITH ANKYRIN REPEATS"/>
    <property type="match status" value="1"/>
</dbReference>
<dbReference type="GeneTree" id="ENSGT00390000008787"/>
<evidence type="ECO:0000259" key="2">
    <source>
        <dbReference type="PROSITE" id="PS51376"/>
    </source>
</evidence>
<dbReference type="Proteomes" id="UP000265160">
    <property type="component" value="LG3"/>
</dbReference>
<keyword evidence="1" id="KW-0812">Transmembrane</keyword>
<reference evidence="3 4" key="1">
    <citation type="journal article" date="2014" name="Nature">
        <title>The genomic substrate for adaptive radiation in African cichlid fish.</title>
        <authorList>
            <person name="Brawand D."/>
            <person name="Wagner C.E."/>
            <person name="Li Y.I."/>
            <person name="Malinsky M."/>
            <person name="Keller I."/>
            <person name="Fan S."/>
            <person name="Simakov O."/>
            <person name="Ng A.Y."/>
            <person name="Lim Z.W."/>
            <person name="Bezault E."/>
            <person name="Turner-Maier J."/>
            <person name="Johnson J."/>
            <person name="Alcazar R."/>
            <person name="Noh H.J."/>
            <person name="Russell P."/>
            <person name="Aken B."/>
            <person name="Alfoldi J."/>
            <person name="Amemiya C."/>
            <person name="Azzouzi N."/>
            <person name="Baroiller J.F."/>
            <person name="Barloy-Hubler F."/>
            <person name="Berlin A."/>
            <person name="Bloomquist R."/>
            <person name="Carleton K.L."/>
            <person name="Conte M.A."/>
            <person name="D'Cotta H."/>
            <person name="Eshel O."/>
            <person name="Gaffney L."/>
            <person name="Galibert F."/>
            <person name="Gante H.F."/>
            <person name="Gnerre S."/>
            <person name="Greuter L."/>
            <person name="Guyon R."/>
            <person name="Haddad N.S."/>
            <person name="Haerty W."/>
            <person name="Harris R.M."/>
            <person name="Hofmann H.A."/>
            <person name="Hourlier T."/>
            <person name="Hulata G."/>
            <person name="Jaffe D.B."/>
            <person name="Lara M."/>
            <person name="Lee A.P."/>
            <person name="MacCallum I."/>
            <person name="Mwaiko S."/>
            <person name="Nikaido M."/>
            <person name="Nishihara H."/>
            <person name="Ozouf-Costaz C."/>
            <person name="Penman D.J."/>
            <person name="Przybylski D."/>
            <person name="Rakotomanga M."/>
            <person name="Renn S.C.P."/>
            <person name="Ribeiro F.J."/>
            <person name="Ron M."/>
            <person name="Salzburger W."/>
            <person name="Sanchez-Pulido L."/>
            <person name="Santos M.E."/>
            <person name="Searle S."/>
            <person name="Sharpe T."/>
            <person name="Swofford R."/>
            <person name="Tan F.J."/>
            <person name="Williams L."/>
            <person name="Young S."/>
            <person name="Yin S."/>
            <person name="Okada N."/>
            <person name="Kocher T.D."/>
            <person name="Miska E.A."/>
            <person name="Lander E.S."/>
            <person name="Venkatesh B."/>
            <person name="Fernald R.D."/>
            <person name="Meyer A."/>
            <person name="Ponting C.P."/>
            <person name="Streelman J.T."/>
            <person name="Lindblad-Toh K."/>
            <person name="Seehausen O."/>
            <person name="Di Palma F."/>
        </authorList>
    </citation>
    <scope>NUCLEOTIDE SEQUENCE</scope>
</reference>
<dbReference type="InterPro" id="IPR017893">
    <property type="entry name" value="DBB_domain"/>
</dbReference>
<evidence type="ECO:0000313" key="4">
    <source>
        <dbReference type="Proteomes" id="UP000265160"/>
    </source>
</evidence>
<evidence type="ECO:0000256" key="1">
    <source>
        <dbReference type="SAM" id="Phobius"/>
    </source>
</evidence>
<dbReference type="Gene3D" id="1.25.40.20">
    <property type="entry name" value="Ankyrin repeat-containing domain"/>
    <property type="match status" value="1"/>
</dbReference>
<reference evidence="3" key="2">
    <citation type="submission" date="2025-08" db="UniProtKB">
        <authorList>
            <consortium name="Ensembl"/>
        </authorList>
    </citation>
    <scope>IDENTIFICATION</scope>
</reference>
<dbReference type="GO" id="GO:0051898">
    <property type="term" value="P:negative regulation of phosphatidylinositol 3-kinase/protein kinase B signal transduction"/>
    <property type="evidence" value="ECO:0007669"/>
    <property type="project" value="TreeGrafter"/>
</dbReference>
<dbReference type="InterPro" id="IPR052446">
    <property type="entry name" value="B-cell_PI3K-Signaling_Adptrs"/>
</dbReference>
<dbReference type="GO" id="GO:0050869">
    <property type="term" value="P:negative regulation of B cell activation"/>
    <property type="evidence" value="ECO:0007669"/>
    <property type="project" value="TreeGrafter"/>
</dbReference>
<dbReference type="GO" id="GO:0005102">
    <property type="term" value="F:signaling receptor binding"/>
    <property type="evidence" value="ECO:0007669"/>
    <property type="project" value="TreeGrafter"/>
</dbReference>
<dbReference type="SUPFAM" id="SSF48403">
    <property type="entry name" value="Ankyrin repeat"/>
    <property type="match status" value="1"/>
</dbReference>
<dbReference type="PANTHER" id="PTHR16267">
    <property type="entry name" value="BANK1/PIK3AP1 FAMILY MEMBER"/>
    <property type="match status" value="1"/>
</dbReference>
<keyword evidence="4" id="KW-1185">Reference proteome</keyword>
<feature type="transmembrane region" description="Helical" evidence="1">
    <location>
        <begin position="251"/>
        <end position="269"/>
    </location>
</feature>
<protein>
    <recommendedName>
        <fullName evidence="2">DBB domain-containing protein</fullName>
    </recommendedName>
</protein>
<reference evidence="3" key="3">
    <citation type="submission" date="2025-09" db="UniProtKB">
        <authorList>
            <consortium name="Ensembl"/>
        </authorList>
    </citation>
    <scope>IDENTIFICATION</scope>
</reference>
<name>A0A3P9B058_9CICH</name>
<dbReference type="InterPro" id="IPR036770">
    <property type="entry name" value="Ankyrin_rpt-contain_sf"/>
</dbReference>
<dbReference type="GO" id="GO:1990782">
    <property type="term" value="F:protein tyrosine kinase binding"/>
    <property type="evidence" value="ECO:0007669"/>
    <property type="project" value="TreeGrafter"/>
</dbReference>
<proteinExistence type="predicted"/>
<dbReference type="Pfam" id="PF14545">
    <property type="entry name" value="DBB"/>
    <property type="match status" value="1"/>
</dbReference>